<evidence type="ECO:0000313" key="2">
    <source>
        <dbReference type="Proteomes" id="UP001589646"/>
    </source>
</evidence>
<reference evidence="1 2" key="1">
    <citation type="submission" date="2024-09" db="EMBL/GenBank/DDBJ databases">
        <authorList>
            <person name="Sun Q."/>
            <person name="Mori K."/>
        </authorList>
    </citation>
    <scope>NUCLEOTIDE SEQUENCE [LARGE SCALE GENOMIC DNA]</scope>
    <source>
        <strain evidence="1 2">JCM 3323</strain>
    </source>
</reference>
<proteinExistence type="predicted"/>
<sequence>MAVLDVHFKALDDCADAAADAAKRLVPADMLLGKTPAPPKDVESSIFGRLDHSHDLASDVQKIWRDILGTDLQDGRERLRGVERALDKVQSNIREADRP</sequence>
<comment type="caution">
    <text evidence="1">The sequence shown here is derived from an EMBL/GenBank/DDBJ whole genome shotgun (WGS) entry which is preliminary data.</text>
</comment>
<dbReference type="Proteomes" id="UP001589646">
    <property type="component" value="Unassembled WGS sequence"/>
</dbReference>
<protein>
    <submittedName>
        <fullName evidence="1">Uncharacterized protein</fullName>
    </submittedName>
</protein>
<accession>A0ABV5PQG8</accession>
<keyword evidence="2" id="KW-1185">Reference proteome</keyword>
<dbReference type="RefSeq" id="WP_346126156.1">
    <property type="nucleotide sequence ID" value="NZ_BAAAXC010000015.1"/>
</dbReference>
<gene>
    <name evidence="1" type="ORF">ACFFRN_02375</name>
</gene>
<organism evidence="1 2">
    <name type="scientific">Nonomuraea roseola</name>
    <dbReference type="NCBI Taxonomy" id="46179"/>
    <lineage>
        <taxon>Bacteria</taxon>
        <taxon>Bacillati</taxon>
        <taxon>Actinomycetota</taxon>
        <taxon>Actinomycetes</taxon>
        <taxon>Streptosporangiales</taxon>
        <taxon>Streptosporangiaceae</taxon>
        <taxon>Nonomuraea</taxon>
    </lineage>
</organism>
<dbReference type="EMBL" id="JBHMCE010000001">
    <property type="protein sequence ID" value="MFB9525457.1"/>
    <property type="molecule type" value="Genomic_DNA"/>
</dbReference>
<name>A0ABV5PQG8_9ACTN</name>
<evidence type="ECO:0000313" key="1">
    <source>
        <dbReference type="EMBL" id="MFB9525457.1"/>
    </source>
</evidence>